<organism evidence="3 4">
    <name type="scientific">Oopsacas minuta</name>
    <dbReference type="NCBI Taxonomy" id="111878"/>
    <lineage>
        <taxon>Eukaryota</taxon>
        <taxon>Metazoa</taxon>
        <taxon>Porifera</taxon>
        <taxon>Hexactinellida</taxon>
        <taxon>Hexasterophora</taxon>
        <taxon>Lyssacinosida</taxon>
        <taxon>Leucopsacidae</taxon>
        <taxon>Oopsacas</taxon>
    </lineage>
</organism>
<gene>
    <name evidence="3" type="ORF">LOD99_1292</name>
</gene>
<evidence type="ECO:0000259" key="2">
    <source>
        <dbReference type="SMART" id="SM00672"/>
    </source>
</evidence>
<dbReference type="Proteomes" id="UP001165289">
    <property type="component" value="Unassembled WGS sequence"/>
</dbReference>
<dbReference type="Pfam" id="PF05686">
    <property type="entry name" value="Glyco_transf_90"/>
    <property type="match status" value="1"/>
</dbReference>
<proteinExistence type="predicted"/>
<keyword evidence="4" id="KW-1185">Reference proteome</keyword>
<sequence>MLLYLTFLFFITNKINAQISTKSYFYGPGLRPQFDLPVRYFFIQAVSENGALINSFKEDNPFSIKFHSGDNSRTFYANKILNLKNGTFLVMFRFFKSYEFLYLQVYLGNEELVQSPYVLNAPIKSPDCNCPIPISQWKSDLTCPNYSFNDTTLDYFPEIQLEGLDKRVFDKFPHASLVHYTIKDNKIYRKTLGRYTDFKMFSDELLLYLSRKLILPDMEFFMNLGDWPQERDKSNPLPIISWCGNKGFYDVILPTYELTRATLQGLHRQELDVLMTYGHVGPQWKDKKKQALFRGRDSRQERLDLVEYRRNDTNRYDIGLTHFFFFKHDENKFGPILSRIGFFDFFTYRYQLCLDGTVAAYRLPYLLSGTSLVFKQDSYYYEHFYRFIHPWIHYVPFTKDFNELDRLLDWAEANENKVDRIIQSSRRIAEDHLFPDKVLCYVTMLFEEYASRLSGKIIVHPDMELVQQSTDVCTICKAPRDEF</sequence>
<dbReference type="AlphaFoldDB" id="A0AAV7K5J7"/>
<dbReference type="InterPro" id="IPR051091">
    <property type="entry name" value="O-Glucosyltr/Glycosyltrsf_90"/>
</dbReference>
<dbReference type="Gene3D" id="2.60.40.10">
    <property type="entry name" value="Immunoglobulins"/>
    <property type="match status" value="1"/>
</dbReference>
<dbReference type="EMBL" id="JAKMXF010000144">
    <property type="protein sequence ID" value="KAI6656496.1"/>
    <property type="molecule type" value="Genomic_DNA"/>
</dbReference>
<name>A0AAV7K5J7_9METZ</name>
<dbReference type="PANTHER" id="PTHR12203:SF122">
    <property type="entry name" value="GLYCOSYL TRANSFERASE CAP10 DOMAIN-CONTAINING PROTEIN"/>
    <property type="match status" value="1"/>
</dbReference>
<feature type="chain" id="PRO_5043821031" description="Glycosyl transferase CAP10 domain-containing protein" evidence="1">
    <location>
        <begin position="18"/>
        <end position="483"/>
    </location>
</feature>
<dbReference type="GO" id="GO:0012505">
    <property type="term" value="C:endomembrane system"/>
    <property type="evidence" value="ECO:0007669"/>
    <property type="project" value="TreeGrafter"/>
</dbReference>
<comment type="caution">
    <text evidence="3">The sequence shown here is derived from an EMBL/GenBank/DDBJ whole genome shotgun (WGS) entry which is preliminary data.</text>
</comment>
<accession>A0AAV7K5J7</accession>
<dbReference type="InterPro" id="IPR006598">
    <property type="entry name" value="CAP10"/>
</dbReference>
<dbReference type="InterPro" id="IPR013783">
    <property type="entry name" value="Ig-like_fold"/>
</dbReference>
<dbReference type="PANTHER" id="PTHR12203">
    <property type="entry name" value="KDEL LYS-ASP-GLU-LEU CONTAINING - RELATED"/>
    <property type="match status" value="1"/>
</dbReference>
<reference evidence="3 4" key="1">
    <citation type="journal article" date="2023" name="BMC Biol.">
        <title>The compact genome of the sponge Oopsacas minuta (Hexactinellida) is lacking key metazoan core genes.</title>
        <authorList>
            <person name="Santini S."/>
            <person name="Schenkelaars Q."/>
            <person name="Jourda C."/>
            <person name="Duchesne M."/>
            <person name="Belahbib H."/>
            <person name="Rocher C."/>
            <person name="Selva M."/>
            <person name="Riesgo A."/>
            <person name="Vervoort M."/>
            <person name="Leys S.P."/>
            <person name="Kodjabachian L."/>
            <person name="Le Bivic A."/>
            <person name="Borchiellini C."/>
            <person name="Claverie J.M."/>
            <person name="Renard E."/>
        </authorList>
    </citation>
    <scope>NUCLEOTIDE SEQUENCE [LARGE SCALE GENOMIC DNA]</scope>
    <source>
        <strain evidence="3">SPO-2</strain>
    </source>
</reference>
<evidence type="ECO:0000256" key="1">
    <source>
        <dbReference type="SAM" id="SignalP"/>
    </source>
</evidence>
<keyword evidence="1" id="KW-0732">Signal</keyword>
<evidence type="ECO:0000313" key="4">
    <source>
        <dbReference type="Proteomes" id="UP001165289"/>
    </source>
</evidence>
<protein>
    <recommendedName>
        <fullName evidence="2">Glycosyl transferase CAP10 domain-containing protein</fullName>
    </recommendedName>
</protein>
<dbReference type="GO" id="GO:0046527">
    <property type="term" value="F:glucosyltransferase activity"/>
    <property type="evidence" value="ECO:0007669"/>
    <property type="project" value="TreeGrafter"/>
</dbReference>
<evidence type="ECO:0000313" key="3">
    <source>
        <dbReference type="EMBL" id="KAI6656496.1"/>
    </source>
</evidence>
<dbReference type="SMART" id="SM00672">
    <property type="entry name" value="CAP10"/>
    <property type="match status" value="1"/>
</dbReference>
<feature type="signal peptide" evidence="1">
    <location>
        <begin position="1"/>
        <end position="17"/>
    </location>
</feature>
<feature type="domain" description="Glycosyl transferase CAP10" evidence="2">
    <location>
        <begin position="214"/>
        <end position="456"/>
    </location>
</feature>